<dbReference type="Proteomes" id="UP000811246">
    <property type="component" value="Chromosome 9"/>
</dbReference>
<feature type="compositionally biased region" description="Low complexity" evidence="1">
    <location>
        <begin position="860"/>
        <end position="875"/>
    </location>
</feature>
<dbReference type="Pfam" id="PF13432">
    <property type="entry name" value="TPR_16"/>
    <property type="match status" value="1"/>
</dbReference>
<feature type="region of interest" description="Disordered" evidence="1">
    <location>
        <begin position="1293"/>
        <end position="1313"/>
    </location>
</feature>
<feature type="region of interest" description="Disordered" evidence="1">
    <location>
        <begin position="1"/>
        <end position="32"/>
    </location>
</feature>
<dbReference type="EMBL" id="CM031833">
    <property type="protein sequence ID" value="KAG6694297.1"/>
    <property type="molecule type" value="Genomic_DNA"/>
</dbReference>
<feature type="domain" description="J" evidence="2">
    <location>
        <begin position="1337"/>
        <end position="1423"/>
    </location>
</feature>
<dbReference type="InterPro" id="IPR001623">
    <property type="entry name" value="DnaJ_domain"/>
</dbReference>
<evidence type="ECO:0000313" key="3">
    <source>
        <dbReference type="EMBL" id="KAG6694297.1"/>
    </source>
</evidence>
<feature type="region of interest" description="Disordered" evidence="1">
    <location>
        <begin position="296"/>
        <end position="325"/>
    </location>
</feature>
<feature type="region of interest" description="Disordered" evidence="1">
    <location>
        <begin position="751"/>
        <end position="777"/>
    </location>
</feature>
<evidence type="ECO:0000256" key="1">
    <source>
        <dbReference type="SAM" id="MobiDB-lite"/>
    </source>
</evidence>
<reference evidence="3" key="1">
    <citation type="submission" date="2021-01" db="EMBL/GenBank/DDBJ databases">
        <authorList>
            <person name="Lovell J.T."/>
            <person name="Bentley N."/>
            <person name="Bhattarai G."/>
            <person name="Jenkins J.W."/>
            <person name="Sreedasyam A."/>
            <person name="Alarcon Y."/>
            <person name="Bock C."/>
            <person name="Boston L."/>
            <person name="Carlson J."/>
            <person name="Cervantes K."/>
            <person name="Clermont K."/>
            <person name="Krom N."/>
            <person name="Kubenka K."/>
            <person name="Mamidi S."/>
            <person name="Mattison C."/>
            <person name="Monteros M."/>
            <person name="Pisani C."/>
            <person name="Plott C."/>
            <person name="Rajasekar S."/>
            <person name="Rhein H.S."/>
            <person name="Rohla C."/>
            <person name="Song M."/>
            <person name="Hilaire R.S."/>
            <person name="Shu S."/>
            <person name="Wells L."/>
            <person name="Wang X."/>
            <person name="Webber J."/>
            <person name="Heerema R.J."/>
            <person name="Klein P."/>
            <person name="Conner P."/>
            <person name="Grauke L."/>
            <person name="Grimwood J."/>
            <person name="Schmutz J."/>
            <person name="Randall J.J."/>
        </authorList>
    </citation>
    <scope>NUCLEOTIDE SEQUENCE</scope>
    <source>
        <tissue evidence="3">Leaf</tissue>
    </source>
</reference>
<dbReference type="PANTHER" id="PTHR45181:SF8">
    <property type="entry name" value="HEAT SHOCK PROTEIN DNAJ WITH TETRATRICOPEPTIDE REPEAT-CONTAINING PROTEIN"/>
    <property type="match status" value="1"/>
</dbReference>
<comment type="caution">
    <text evidence="3">The sequence shown here is derived from an EMBL/GenBank/DDBJ whole genome shotgun (WGS) entry which is preliminary data.</text>
</comment>
<feature type="region of interest" description="Disordered" evidence="1">
    <location>
        <begin position="840"/>
        <end position="882"/>
    </location>
</feature>
<dbReference type="EMBL" id="CM031833">
    <property type="protein sequence ID" value="KAG6694295.1"/>
    <property type="molecule type" value="Genomic_DNA"/>
</dbReference>
<dbReference type="PROSITE" id="PS50076">
    <property type="entry name" value="DNAJ_2"/>
    <property type="match status" value="1"/>
</dbReference>
<dbReference type="InterPro" id="IPR019734">
    <property type="entry name" value="TPR_rpt"/>
</dbReference>
<feature type="compositionally biased region" description="Polar residues" evidence="1">
    <location>
        <begin position="1302"/>
        <end position="1313"/>
    </location>
</feature>
<dbReference type="Pfam" id="PF00226">
    <property type="entry name" value="DnaJ"/>
    <property type="match status" value="1"/>
</dbReference>
<dbReference type="CDD" id="cd06257">
    <property type="entry name" value="DnaJ"/>
    <property type="match status" value="1"/>
</dbReference>
<sequence>MSPAALNARSPISASSVQNPNPNPNYSFNFSATASSDFTENTSTECDRGAPFASNVARAGLRARPRFVKVRKQLGSQQERSTAPSNEVGLNFNPFRHVVGRVGDGASTSNGVSESSSWVSTGSSASKGFSFSNGDIKHVNSEGAGFVFGANRSVFDANLGYNVRGMSESVGDLGSEDEGKVKYSNGTQLGEMGHAGFVFGAKQSGIEPNSYVEKRRSGNNARKSVVDGEGIVETEPKSEHGKFHDDRSMLDVDQSNLALKSNAERDREYANKSGSEGIGKAVLETETKCGKHDHVVFGTSQSDLPSIWHSEKGESGENPEKPDHDEYKVNMQTETMTNRCAGQSKNSSLLDSEDAGILKTRNEAEFGKHDDLGFVFGSSWFSSVSKNLEMRESGEMLGKLGTEEWEKVKGESGVESHKMKVNTVSFDTDVDKSLKDNIDQGVFVFGSGSKTQNSEIKLNDKHSDNCESIKTQANDLGFDVEVKGKSVFGDNHNVESASGTSPLYKLPDELKKLNIDDSKKGDGTHKSGDLNKNLHANSRAAFVFKRIEKTSGSFDKNSSGFNKNLKAGQFPQGQANDDTQQNASIASSSFSSNGLESQPNGSASEINFVGGRENKDGNRFTSIPRGLGVPFTTFSEPKWDPSCFKGNLYPEINKNASVKKRLVKDKRSNKTRGKSKLCSLNRQKPGQDHVQQEISSENPDSPGCYSPMDFSPYQETTAADPFLREANVTSQELSYLDTDLAPSTLHSRALNDTKDEDLGAAEGLDVNNTSEKKSREQNEVKFCYQNGSGAGVMSTGDRTALSSNTERQENNCRAQFHSSSSMEKMEKIFTFSASSFAQGSLSATRRQQRKKSKGKVGRDSSVSTPSTNVNTRSSSAQLSPITTSHLDAVNKSEVHEHSQGDTSFSVSIQETCDKLRLRGNQAYRDRKLSKAEDLYTQGIVSVPSSERSGCCLGSLLLCYSNRAATRMLLGRIREALGDCMMAIALDPNFLKAQMRAANCHLVLGEVEDALRCFNKCLESGGGVCLDRKVIIEAADGVQKAQKVAKCTNRSTELLEQRTSDAALSALEIIDESLSISLYSEKLLEMKAEALYMLRKYEEVIQLCERSLSFAEKNFASLSTVAYVEGSGCQSYSTVRLWRWCLISKCYFHMGRLEAALDLLQKLEQERSTINKSGIKSLELSISLAVIIRELLRCKKAGNEAFQSRKYTDAIEYYTIALSSNVESRPFAAICLCNRAAAYQALGQTADAIADCSLAIALDGNYAKAFSRRATLHEMIRDYKQAASDLRRLISIHENQSDEKAKQSGTPGRSTSSLKELREAQRHLPLMEEEAKKGIPLDLYLILGIKPSDTAADIKKAYRKAALRHHPDKAGQFLARSESGDEGRLWKEISQEIHKDADRLFKMIGEAYAVLSDTTKRSDYDIEEGVRKAPKESRSYRRTSDVHSSQFERTNRGNRWENWKTYGNSHSRW</sequence>
<feature type="compositionally biased region" description="Basic and acidic residues" evidence="1">
    <location>
        <begin position="1424"/>
        <end position="1440"/>
    </location>
</feature>
<name>A0A922J5Q2_CARIL</name>
<dbReference type="SMART" id="SM00028">
    <property type="entry name" value="TPR"/>
    <property type="match status" value="8"/>
</dbReference>
<feature type="compositionally biased region" description="Polar residues" evidence="1">
    <location>
        <begin position="796"/>
        <end position="819"/>
    </location>
</feature>
<dbReference type="PROSITE" id="PS00636">
    <property type="entry name" value="DNAJ_1"/>
    <property type="match status" value="1"/>
</dbReference>
<evidence type="ECO:0000313" key="4">
    <source>
        <dbReference type="Proteomes" id="UP000811246"/>
    </source>
</evidence>
<proteinExistence type="predicted"/>
<feature type="compositionally biased region" description="Basic and acidic residues" evidence="1">
    <location>
        <begin position="309"/>
        <end position="325"/>
    </location>
</feature>
<feature type="compositionally biased region" description="Polar residues" evidence="1">
    <location>
        <begin position="571"/>
        <end position="582"/>
    </location>
</feature>
<feature type="region of interest" description="Disordered" evidence="1">
    <location>
        <begin position="555"/>
        <end position="623"/>
    </location>
</feature>
<feature type="region of interest" description="Disordered" evidence="1">
    <location>
        <begin position="663"/>
        <end position="703"/>
    </location>
</feature>
<organism evidence="3 4">
    <name type="scientific">Carya illinoinensis</name>
    <name type="common">Pecan</name>
    <dbReference type="NCBI Taxonomy" id="32201"/>
    <lineage>
        <taxon>Eukaryota</taxon>
        <taxon>Viridiplantae</taxon>
        <taxon>Streptophyta</taxon>
        <taxon>Embryophyta</taxon>
        <taxon>Tracheophyta</taxon>
        <taxon>Spermatophyta</taxon>
        <taxon>Magnoliopsida</taxon>
        <taxon>eudicotyledons</taxon>
        <taxon>Gunneridae</taxon>
        <taxon>Pentapetalae</taxon>
        <taxon>rosids</taxon>
        <taxon>fabids</taxon>
        <taxon>Fagales</taxon>
        <taxon>Juglandaceae</taxon>
        <taxon>Carya</taxon>
    </lineage>
</organism>
<feature type="compositionally biased region" description="Basic residues" evidence="1">
    <location>
        <begin position="663"/>
        <end position="675"/>
    </location>
</feature>
<gene>
    <name evidence="3" type="ORF">I3842_09G040700</name>
</gene>
<dbReference type="SMART" id="SM00271">
    <property type="entry name" value="DnaJ"/>
    <property type="match status" value="1"/>
</dbReference>
<dbReference type="InterPro" id="IPR018253">
    <property type="entry name" value="DnaJ_domain_CS"/>
</dbReference>
<feature type="compositionally biased region" description="Basic and acidic residues" evidence="1">
    <location>
        <begin position="234"/>
        <end position="250"/>
    </location>
</feature>
<feature type="compositionally biased region" description="Low complexity" evidence="1">
    <location>
        <begin position="583"/>
        <end position="592"/>
    </location>
</feature>
<evidence type="ECO:0000259" key="2">
    <source>
        <dbReference type="PROSITE" id="PS50076"/>
    </source>
</evidence>
<dbReference type="PANTHER" id="PTHR45181">
    <property type="entry name" value="HEAT SHOCK PROTEIN DNAJ WITH TETRATRICOPEPTIDE REPEAT-CONTAINING PROTEIN"/>
    <property type="match status" value="1"/>
</dbReference>
<feature type="region of interest" description="Disordered" evidence="1">
    <location>
        <begin position="212"/>
        <end position="255"/>
    </location>
</feature>
<feature type="compositionally biased region" description="Basic residues" evidence="1">
    <location>
        <begin position="846"/>
        <end position="855"/>
    </location>
</feature>
<protein>
    <recommendedName>
        <fullName evidence="2">J domain-containing protein</fullName>
    </recommendedName>
</protein>
<feature type="compositionally biased region" description="Polar residues" evidence="1">
    <location>
        <begin position="593"/>
        <end position="605"/>
    </location>
</feature>
<feature type="region of interest" description="Disordered" evidence="1">
    <location>
        <begin position="793"/>
        <end position="819"/>
    </location>
</feature>
<accession>A0A922J5Q2</accession>
<feature type="region of interest" description="Disordered" evidence="1">
    <location>
        <begin position="1424"/>
        <end position="1449"/>
    </location>
</feature>